<dbReference type="Proteomes" id="UP000540191">
    <property type="component" value="Unassembled WGS sequence"/>
</dbReference>
<keyword evidence="3" id="KW-1185">Reference proteome</keyword>
<proteinExistence type="predicted"/>
<dbReference type="Pfam" id="PF20060">
    <property type="entry name" value="DUF6459"/>
    <property type="match status" value="1"/>
</dbReference>
<evidence type="ECO:0000313" key="2">
    <source>
        <dbReference type="EMBL" id="MBB4735519.1"/>
    </source>
</evidence>
<dbReference type="InterPro" id="IPR045596">
    <property type="entry name" value="DUF6459"/>
</dbReference>
<organism evidence="2 3">
    <name type="scientific">Micrococcus cohnii</name>
    <dbReference type="NCBI Taxonomy" id="993416"/>
    <lineage>
        <taxon>Bacteria</taxon>
        <taxon>Bacillati</taxon>
        <taxon>Actinomycetota</taxon>
        <taxon>Actinomycetes</taxon>
        <taxon>Micrococcales</taxon>
        <taxon>Micrococcaceae</taxon>
        <taxon>Micrococcus</taxon>
    </lineage>
</organism>
<evidence type="ECO:0000313" key="3">
    <source>
        <dbReference type="Proteomes" id="UP000540191"/>
    </source>
</evidence>
<gene>
    <name evidence="2" type="ORF">HDA30_001027</name>
</gene>
<feature type="compositionally biased region" description="Polar residues" evidence="1">
    <location>
        <begin position="1"/>
        <end position="14"/>
    </location>
</feature>
<feature type="region of interest" description="Disordered" evidence="1">
    <location>
        <begin position="1"/>
        <end position="58"/>
    </location>
</feature>
<dbReference type="RefSeq" id="WP_184241283.1">
    <property type="nucleotide sequence ID" value="NZ_JACHNA010000001.1"/>
</dbReference>
<sequence length="167" mass="18400">MTATAAPTSLNAVSETGHGARSAPLPRATGAPRRRPRAERPEAPTLSLRARQEQRAEQERSARTLAAVIALACVEAEAGRRPLRDLATWLDLPVYDKVARRLALLERTGASVRLTTSPRPLGARVHRLSPDRLEACATITCDERARAIAMRLERRLSRWKVTQIEIG</sequence>
<protein>
    <submittedName>
        <fullName evidence="2">Uncharacterized protein</fullName>
    </submittedName>
</protein>
<reference evidence="2 3" key="1">
    <citation type="submission" date="2020-08" db="EMBL/GenBank/DDBJ databases">
        <title>Sequencing the genomes of 1000 actinobacteria strains.</title>
        <authorList>
            <person name="Klenk H.-P."/>
        </authorList>
    </citation>
    <scope>NUCLEOTIDE SEQUENCE [LARGE SCALE GENOMIC DNA]</scope>
    <source>
        <strain evidence="2 3">DSM 23974</strain>
    </source>
</reference>
<dbReference type="AlphaFoldDB" id="A0A7W7GNS2"/>
<dbReference type="EMBL" id="JACHNA010000001">
    <property type="protein sequence ID" value="MBB4735519.1"/>
    <property type="molecule type" value="Genomic_DNA"/>
</dbReference>
<accession>A0A7W7GNS2</accession>
<name>A0A7W7GNS2_9MICC</name>
<evidence type="ECO:0000256" key="1">
    <source>
        <dbReference type="SAM" id="MobiDB-lite"/>
    </source>
</evidence>
<comment type="caution">
    <text evidence="2">The sequence shown here is derived from an EMBL/GenBank/DDBJ whole genome shotgun (WGS) entry which is preliminary data.</text>
</comment>